<keyword evidence="4" id="KW-1185">Reference proteome</keyword>
<proteinExistence type="predicted"/>
<dbReference type="AlphaFoldDB" id="A0A6C2UT91"/>
<organism evidence="3 4">
    <name type="scientific">Pontiella sulfatireligans</name>
    <dbReference type="NCBI Taxonomy" id="2750658"/>
    <lineage>
        <taxon>Bacteria</taxon>
        <taxon>Pseudomonadati</taxon>
        <taxon>Kiritimatiellota</taxon>
        <taxon>Kiritimatiellia</taxon>
        <taxon>Kiritimatiellales</taxon>
        <taxon>Pontiellaceae</taxon>
        <taxon>Pontiella</taxon>
    </lineage>
</organism>
<evidence type="ECO:0000313" key="4">
    <source>
        <dbReference type="Proteomes" id="UP000346198"/>
    </source>
</evidence>
<dbReference type="InterPro" id="IPR052344">
    <property type="entry name" value="Transposase-related"/>
</dbReference>
<dbReference type="InterPro" id="IPR004291">
    <property type="entry name" value="Transposase_IS66_central"/>
</dbReference>
<reference evidence="3 4" key="1">
    <citation type="submission" date="2019-04" db="EMBL/GenBank/DDBJ databases">
        <authorList>
            <person name="Van Vliet M D."/>
        </authorList>
    </citation>
    <scope>NUCLEOTIDE SEQUENCE [LARGE SCALE GENOMIC DNA]</scope>
    <source>
        <strain evidence="3 4">F21</strain>
    </source>
</reference>
<accession>A0A6C2UT91</accession>
<sequence>MLTDYAGLLQSDGYGSYPSWLNDPAHEQEKGNIIHACCWAHARRKFHEAGDSISRKIIKLIAKLYRNETTLRKQPELDRATYRQEHSAPVLNEIKTILDREQKKQLPKSKLGEAISYTLKRWDSLNLFLEHGKLEIDNNLVENAIRPTAIGKKNFLFFGSPRSGQDSAIIYSLIETCRKLDINPADYLRDVLEALPTMGQNEAASWTPAQWNSSRAQSA</sequence>
<feature type="domain" description="Transposase IS66 C-terminal" evidence="2">
    <location>
        <begin position="172"/>
        <end position="199"/>
    </location>
</feature>
<dbReference type="EMBL" id="CAAHFH010000002">
    <property type="protein sequence ID" value="VGO22116.1"/>
    <property type="molecule type" value="Genomic_DNA"/>
</dbReference>
<dbReference type="InterPro" id="IPR039552">
    <property type="entry name" value="IS66_C"/>
</dbReference>
<dbReference type="Pfam" id="PF03050">
    <property type="entry name" value="DDE_Tnp_IS66"/>
    <property type="match status" value="1"/>
</dbReference>
<dbReference type="Pfam" id="PF13817">
    <property type="entry name" value="DDE_Tnp_IS66_C"/>
    <property type="match status" value="1"/>
</dbReference>
<gene>
    <name evidence="3" type="ORF">SCARR_04197</name>
</gene>
<name>A0A6C2UT91_9BACT</name>
<dbReference type="PANTHER" id="PTHR33678:SF1">
    <property type="entry name" value="BLL1576 PROTEIN"/>
    <property type="match status" value="1"/>
</dbReference>
<evidence type="ECO:0000259" key="2">
    <source>
        <dbReference type="Pfam" id="PF13817"/>
    </source>
</evidence>
<dbReference type="PANTHER" id="PTHR33678">
    <property type="entry name" value="BLL1576 PROTEIN"/>
    <property type="match status" value="1"/>
</dbReference>
<evidence type="ECO:0000313" key="3">
    <source>
        <dbReference type="EMBL" id="VGO22116.1"/>
    </source>
</evidence>
<protein>
    <submittedName>
        <fullName evidence="3">Uncharacterized protein</fullName>
    </submittedName>
</protein>
<dbReference type="Proteomes" id="UP000346198">
    <property type="component" value="Unassembled WGS sequence"/>
</dbReference>
<evidence type="ECO:0000259" key="1">
    <source>
        <dbReference type="Pfam" id="PF03050"/>
    </source>
</evidence>
<dbReference type="NCBIfam" id="NF033517">
    <property type="entry name" value="transpos_IS66"/>
    <property type="match status" value="1"/>
</dbReference>
<feature type="domain" description="Transposase IS66 central" evidence="1">
    <location>
        <begin position="2"/>
        <end position="165"/>
    </location>
</feature>